<gene>
    <name evidence="3" type="ORF">AVDCRST_MAG30-900</name>
</gene>
<dbReference type="PANTHER" id="PTHR36842">
    <property type="entry name" value="PROTEIN TOLB HOMOLOG"/>
    <property type="match status" value="1"/>
</dbReference>
<protein>
    <recommendedName>
        <fullName evidence="4">TolB protein, periplasmic protein involved in the tonb-independent uptake of group A colicins</fullName>
    </recommendedName>
</protein>
<feature type="signal peptide" evidence="2">
    <location>
        <begin position="1"/>
        <end position="24"/>
    </location>
</feature>
<dbReference type="InterPro" id="IPR011042">
    <property type="entry name" value="6-blade_b-propeller_TolB-like"/>
</dbReference>
<evidence type="ECO:0000256" key="1">
    <source>
        <dbReference type="ARBA" id="ARBA00009820"/>
    </source>
</evidence>
<sequence>MRLPCSTFLAAVVALLAAAAPASAELVFVKDLVASPNRPTTVWIARDDGSAPRRLALGTQPAISPDASTVAFLRQDGGRQELRMIGADGKLERRLMRSSSIESVQFSPDGKLLAAEIGGRSLMIFEVATGRMATLARGFIKGVSFSPDGQRIAYGRGQDATARGASDIFVVSVLGGDPERLTDDRRSLLPSWGPSRIAFVKQKSASRGGMIPAYDIWAMTDTGARLRRVTTTKVPEGVSGLLPLEWSADGRRLIAQYVGADVRVGFTVNPFTGRTRALRGKVAFDLAADGSAILIQSGGADAAARHNILSAPYGGGASTLLVRNATFPDWSR</sequence>
<dbReference type="PANTHER" id="PTHR36842:SF1">
    <property type="entry name" value="PROTEIN TOLB"/>
    <property type="match status" value="1"/>
</dbReference>
<dbReference type="SUPFAM" id="SSF69304">
    <property type="entry name" value="Tricorn protease N-terminal domain"/>
    <property type="match status" value="1"/>
</dbReference>
<organism evidence="3">
    <name type="scientific">uncultured Solirubrobacteraceae bacterium</name>
    <dbReference type="NCBI Taxonomy" id="1162706"/>
    <lineage>
        <taxon>Bacteria</taxon>
        <taxon>Bacillati</taxon>
        <taxon>Actinomycetota</taxon>
        <taxon>Thermoleophilia</taxon>
        <taxon>Solirubrobacterales</taxon>
        <taxon>Solirubrobacteraceae</taxon>
        <taxon>environmental samples</taxon>
    </lineage>
</organism>
<dbReference type="InterPro" id="IPR011659">
    <property type="entry name" value="WD40"/>
</dbReference>
<name>A0A6J4S3M0_9ACTN</name>
<evidence type="ECO:0000313" key="3">
    <source>
        <dbReference type="EMBL" id="CAA9482712.1"/>
    </source>
</evidence>
<dbReference type="Gene3D" id="2.120.10.30">
    <property type="entry name" value="TolB, C-terminal domain"/>
    <property type="match status" value="2"/>
</dbReference>
<evidence type="ECO:0000256" key="2">
    <source>
        <dbReference type="SAM" id="SignalP"/>
    </source>
</evidence>
<keyword evidence="2" id="KW-0732">Signal</keyword>
<evidence type="ECO:0008006" key="4">
    <source>
        <dbReference type="Google" id="ProtNLM"/>
    </source>
</evidence>
<reference evidence="3" key="1">
    <citation type="submission" date="2020-02" db="EMBL/GenBank/DDBJ databases">
        <authorList>
            <person name="Meier V. D."/>
        </authorList>
    </citation>
    <scope>NUCLEOTIDE SEQUENCE</scope>
    <source>
        <strain evidence="3">AVDCRST_MAG30</strain>
    </source>
</reference>
<dbReference type="Pfam" id="PF07676">
    <property type="entry name" value="PD40"/>
    <property type="match status" value="1"/>
</dbReference>
<accession>A0A6J4S3M0</accession>
<feature type="chain" id="PRO_5026979614" description="TolB protein, periplasmic protein involved in the tonb-independent uptake of group A colicins" evidence="2">
    <location>
        <begin position="25"/>
        <end position="332"/>
    </location>
</feature>
<dbReference type="EMBL" id="CADCVS010000147">
    <property type="protein sequence ID" value="CAA9482712.1"/>
    <property type="molecule type" value="Genomic_DNA"/>
</dbReference>
<proteinExistence type="inferred from homology"/>
<dbReference type="AlphaFoldDB" id="A0A6J4S3M0"/>
<comment type="similarity">
    <text evidence="1">Belongs to the TolB family.</text>
</comment>